<comment type="caution">
    <text evidence="4">The sequence shown here is derived from an EMBL/GenBank/DDBJ whole genome shotgun (WGS) entry which is preliminary data.</text>
</comment>
<dbReference type="SUPFAM" id="SSF55874">
    <property type="entry name" value="ATPase domain of HSP90 chaperone/DNA topoisomerase II/histidine kinase"/>
    <property type="match status" value="1"/>
</dbReference>
<protein>
    <submittedName>
        <fullName evidence="4">ATP-binding protein</fullName>
    </submittedName>
</protein>
<dbReference type="PANTHER" id="PTHR35526">
    <property type="entry name" value="ANTI-SIGMA-F FACTOR RSBW-RELATED"/>
    <property type="match status" value="1"/>
</dbReference>
<dbReference type="AlphaFoldDB" id="A0A5C4J481"/>
<keyword evidence="4" id="KW-0547">Nucleotide-binding</keyword>
<dbReference type="RefSeq" id="WP_138648543.1">
    <property type="nucleotide sequence ID" value="NZ_VCKW01000195.1"/>
</dbReference>
<keyword evidence="4" id="KW-0067">ATP-binding</keyword>
<feature type="domain" description="Histidine kinase/HSP90-like ATPase" evidence="3">
    <location>
        <begin position="83"/>
        <end position="205"/>
    </location>
</feature>
<evidence type="ECO:0000313" key="5">
    <source>
        <dbReference type="Proteomes" id="UP000309174"/>
    </source>
</evidence>
<dbReference type="InterPro" id="IPR036890">
    <property type="entry name" value="HATPase_C_sf"/>
</dbReference>
<keyword evidence="5" id="KW-1185">Reference proteome</keyword>
<dbReference type="Proteomes" id="UP000309174">
    <property type="component" value="Unassembled WGS sequence"/>
</dbReference>
<proteinExistence type="predicted"/>
<evidence type="ECO:0000256" key="2">
    <source>
        <dbReference type="SAM" id="MobiDB-lite"/>
    </source>
</evidence>
<dbReference type="InterPro" id="IPR003594">
    <property type="entry name" value="HATPase_dom"/>
</dbReference>
<dbReference type="EMBL" id="VCKW01000195">
    <property type="protein sequence ID" value="TMQ91673.1"/>
    <property type="molecule type" value="Genomic_DNA"/>
</dbReference>
<dbReference type="PANTHER" id="PTHR35526:SF3">
    <property type="entry name" value="ANTI-SIGMA-F FACTOR RSBW"/>
    <property type="match status" value="1"/>
</dbReference>
<evidence type="ECO:0000313" key="4">
    <source>
        <dbReference type="EMBL" id="TMQ91673.1"/>
    </source>
</evidence>
<dbReference type="Pfam" id="PF13581">
    <property type="entry name" value="HATPase_c_2"/>
    <property type="match status" value="1"/>
</dbReference>
<keyword evidence="1" id="KW-0808">Transferase</keyword>
<dbReference type="InterPro" id="IPR050267">
    <property type="entry name" value="Anti-sigma-factor_SerPK"/>
</dbReference>
<name>A0A5C4J481_9ACTN</name>
<dbReference type="Gene3D" id="3.30.565.10">
    <property type="entry name" value="Histidine kinase-like ATPase, C-terminal domain"/>
    <property type="match status" value="1"/>
</dbReference>
<dbReference type="CDD" id="cd16936">
    <property type="entry name" value="HATPase_RsbW-like"/>
    <property type="match status" value="1"/>
</dbReference>
<keyword evidence="1" id="KW-0723">Serine/threonine-protein kinase</keyword>
<sequence>MTVDQADEVAAPAAMGGGRPRHAPALHPWPDAPPAPLGPNTPMNVSANGPARGPAAAPVAVPGLAGLWPAPHSGTPRMARKVFPAEITSPRAAREFTQVTLDAWGMSGAAGDVVIAVSELVTNALRHGMEGLPQPLPLCPIQVVLIGHPRRLVVSVTDPGGRAPEPVATDPAGFVEGGRGLLVVGAISDAWGWARLATGGKAVWAAFDLRVSPPVPPEPAPAPAGPQDAPVR</sequence>
<feature type="region of interest" description="Disordered" evidence="2">
    <location>
        <begin position="1"/>
        <end position="33"/>
    </location>
</feature>
<evidence type="ECO:0000259" key="3">
    <source>
        <dbReference type="Pfam" id="PF13581"/>
    </source>
</evidence>
<organism evidence="4 5">
    <name type="scientific">Actinomadura soli</name>
    <dbReference type="NCBI Taxonomy" id="2508997"/>
    <lineage>
        <taxon>Bacteria</taxon>
        <taxon>Bacillati</taxon>
        <taxon>Actinomycetota</taxon>
        <taxon>Actinomycetes</taxon>
        <taxon>Streptosporangiales</taxon>
        <taxon>Thermomonosporaceae</taxon>
        <taxon>Actinomadura</taxon>
    </lineage>
</organism>
<dbReference type="OrthoDB" id="3867457at2"/>
<dbReference type="GO" id="GO:0004674">
    <property type="term" value="F:protein serine/threonine kinase activity"/>
    <property type="evidence" value="ECO:0007669"/>
    <property type="project" value="UniProtKB-KW"/>
</dbReference>
<dbReference type="GO" id="GO:0005524">
    <property type="term" value="F:ATP binding"/>
    <property type="evidence" value="ECO:0007669"/>
    <property type="project" value="UniProtKB-KW"/>
</dbReference>
<reference evidence="4 5" key="1">
    <citation type="submission" date="2019-05" db="EMBL/GenBank/DDBJ databases">
        <title>Draft genome sequence of Actinomadura sp. 14C53.</title>
        <authorList>
            <person name="Saricaoglu S."/>
            <person name="Isik K."/>
        </authorList>
    </citation>
    <scope>NUCLEOTIDE SEQUENCE [LARGE SCALE GENOMIC DNA]</scope>
    <source>
        <strain evidence="4 5">14C53</strain>
    </source>
</reference>
<evidence type="ECO:0000256" key="1">
    <source>
        <dbReference type="ARBA" id="ARBA00022527"/>
    </source>
</evidence>
<keyword evidence="1" id="KW-0418">Kinase</keyword>
<gene>
    <name evidence="4" type="ORF">ETD83_29850</name>
</gene>
<accession>A0A5C4J481</accession>